<dbReference type="EMBL" id="KI678199">
    <property type="protein sequence ID" value="ETM00016.1"/>
    <property type="molecule type" value="Genomic_DNA"/>
</dbReference>
<keyword evidence="4" id="KW-0843">Virulence</keyword>
<protein>
    <recommendedName>
        <fullName evidence="7">Necrosis inducing-like protein NPP1 type</fullName>
    </recommendedName>
</protein>
<dbReference type="InterPro" id="IPR008701">
    <property type="entry name" value="NPP1"/>
</dbReference>
<dbReference type="OrthoDB" id="122633at2759"/>
<dbReference type="AlphaFoldDB" id="W2LTM3"/>
<evidence type="ECO:0000256" key="1">
    <source>
        <dbReference type="ARBA" id="ARBA00004613"/>
    </source>
</evidence>
<dbReference type="Pfam" id="PF05630">
    <property type="entry name" value="NPP1"/>
    <property type="match status" value="1"/>
</dbReference>
<name>W2LTM3_PHYNI</name>
<evidence type="ECO:0000256" key="2">
    <source>
        <dbReference type="ARBA" id="ARBA00009520"/>
    </source>
</evidence>
<feature type="signal peptide" evidence="5">
    <location>
        <begin position="1"/>
        <end position="20"/>
    </location>
</feature>
<dbReference type="PIRSF" id="PIRSF029958">
    <property type="entry name" value="Necrosis-inducing_protein"/>
    <property type="match status" value="1"/>
</dbReference>
<proteinExistence type="inferred from homology"/>
<keyword evidence="3" id="KW-0964">Secreted</keyword>
<comment type="subcellular location">
    <subcellularLocation>
        <location evidence="1">Secreted</location>
    </subcellularLocation>
</comment>
<comment type="similarity">
    <text evidence="2">Belongs to the Necrosis inducing protein (NPP1) family.</text>
</comment>
<reference evidence="6" key="1">
    <citation type="submission" date="2013-11" db="EMBL/GenBank/DDBJ databases">
        <title>The Genome Sequence of Phytophthora parasitica CHvinca01.</title>
        <authorList>
            <consortium name="The Broad Institute Genomics Platform"/>
            <person name="Russ C."/>
            <person name="Tyler B."/>
            <person name="Panabieres F."/>
            <person name="Shan W."/>
            <person name="Tripathy S."/>
            <person name="Grunwald N."/>
            <person name="Machado M."/>
            <person name="Johnson C.S."/>
            <person name="Arredondo F."/>
            <person name="Hong C."/>
            <person name="Coffey M."/>
            <person name="Young S.K."/>
            <person name="Zeng Q."/>
            <person name="Gargeya S."/>
            <person name="Fitzgerald M."/>
            <person name="Abouelleil A."/>
            <person name="Alvarado L."/>
            <person name="Chapman S.B."/>
            <person name="Gainer-Dewar J."/>
            <person name="Goldberg J."/>
            <person name="Griggs A."/>
            <person name="Gujja S."/>
            <person name="Hansen M."/>
            <person name="Howarth C."/>
            <person name="Imamovic A."/>
            <person name="Ireland A."/>
            <person name="Larimer J."/>
            <person name="McCowan C."/>
            <person name="Murphy C."/>
            <person name="Pearson M."/>
            <person name="Poon T.W."/>
            <person name="Priest M."/>
            <person name="Roberts A."/>
            <person name="Saif S."/>
            <person name="Shea T."/>
            <person name="Sykes S."/>
            <person name="Wortman J."/>
            <person name="Nusbaum C."/>
            <person name="Birren B."/>
        </authorList>
    </citation>
    <scope>NUCLEOTIDE SEQUENCE [LARGE SCALE GENOMIC DNA]</scope>
    <source>
        <strain evidence="6">CHvinca01</strain>
    </source>
</reference>
<evidence type="ECO:0000256" key="3">
    <source>
        <dbReference type="ARBA" id="ARBA00022525"/>
    </source>
</evidence>
<evidence type="ECO:0008006" key="7">
    <source>
        <dbReference type="Google" id="ProtNLM"/>
    </source>
</evidence>
<evidence type="ECO:0000256" key="5">
    <source>
        <dbReference type="SAM" id="SignalP"/>
    </source>
</evidence>
<gene>
    <name evidence="6" type="ORF">L917_03227</name>
</gene>
<evidence type="ECO:0000313" key="6">
    <source>
        <dbReference type="EMBL" id="ETM00016.1"/>
    </source>
</evidence>
<evidence type="ECO:0000256" key="4">
    <source>
        <dbReference type="ARBA" id="ARBA00023026"/>
    </source>
</evidence>
<dbReference type="GO" id="GO:0005576">
    <property type="term" value="C:extracellular region"/>
    <property type="evidence" value="ECO:0007669"/>
    <property type="project" value="UniProtKB-SubCell"/>
</dbReference>
<dbReference type="PANTHER" id="PTHR33657">
    <property type="entry name" value="DOMAIN PROTEIN, PUTATIVE (AFU_ORTHOLOGUE AFUA_5G00600)-RELATED"/>
    <property type="match status" value="1"/>
</dbReference>
<dbReference type="PANTHER" id="PTHR33657:SF8">
    <property type="entry name" value="DOMAIN PROTEIN, PUTATIVE (AFU_ORTHOLOGUE AFUA_5G00600)-RELATED"/>
    <property type="match status" value="1"/>
</dbReference>
<sequence length="228" mass="25556">MNLQIIIATLFATVVTCGTATVDHGKIEPFPQPEPVTISENAAIKFKPQLFVSASVCASFLAVNAAGETTDGLKGSNRNDACKYALLGSQVYGRARWYKDLWPSCFWTGFASRRHDWKSIVVWIDNPALETPKIIAVSMSTSDTTYNHPMASDYIGTNTSFRVRYQLGLGSSNMTFTHLDGDYQPLIMWEQLTDAARVALNESFKFEDAEMPFNDEYFEKRLEKARPL</sequence>
<dbReference type="VEuPathDB" id="FungiDB:PPTG_11469"/>
<accession>W2LTM3</accession>
<dbReference type="Proteomes" id="UP000054423">
    <property type="component" value="Unassembled WGS sequence"/>
</dbReference>
<feature type="chain" id="PRO_5004819493" description="Necrosis inducing-like protein NPP1 type" evidence="5">
    <location>
        <begin position="21"/>
        <end position="228"/>
    </location>
</feature>
<keyword evidence="5" id="KW-0732">Signal</keyword>
<organism evidence="6">
    <name type="scientific">Phytophthora nicotianae</name>
    <name type="common">Potato buckeye rot agent</name>
    <name type="synonym">Phytophthora parasitica</name>
    <dbReference type="NCBI Taxonomy" id="4792"/>
    <lineage>
        <taxon>Eukaryota</taxon>
        <taxon>Sar</taxon>
        <taxon>Stramenopiles</taxon>
        <taxon>Oomycota</taxon>
        <taxon>Peronosporomycetes</taxon>
        <taxon>Peronosporales</taxon>
        <taxon>Peronosporaceae</taxon>
        <taxon>Phytophthora</taxon>
    </lineage>
</organism>